<sequence>MINVKSFAIISWKTYLLDYLNFLTGTPHEETYNSIEKLFQRIFTGYQKNLIMFDQIQEEKPIHIDVLEQDSESELGLQIKQVVESDPLAELQNIPKQAQSTKNNQ</sequence>
<accession>A0ABP1IYW5</accession>
<proteinExistence type="predicted"/>
<keyword evidence="2" id="KW-1185">Reference proteome</keyword>
<name>A0ABP1IYW5_9EUKA</name>
<comment type="caution">
    <text evidence="1">The sequence shown here is derived from an EMBL/GenBank/DDBJ whole genome shotgun (WGS) entry which is preliminary data.</text>
</comment>
<dbReference type="Proteomes" id="UP001642409">
    <property type="component" value="Unassembled WGS sequence"/>
</dbReference>
<organism evidence="1 2">
    <name type="scientific">Hexamita inflata</name>
    <dbReference type="NCBI Taxonomy" id="28002"/>
    <lineage>
        <taxon>Eukaryota</taxon>
        <taxon>Metamonada</taxon>
        <taxon>Diplomonadida</taxon>
        <taxon>Hexamitidae</taxon>
        <taxon>Hexamitinae</taxon>
        <taxon>Hexamita</taxon>
    </lineage>
</organism>
<protein>
    <submittedName>
        <fullName evidence="1">Hypothetical_protein</fullName>
    </submittedName>
</protein>
<evidence type="ECO:0000313" key="2">
    <source>
        <dbReference type="Proteomes" id="UP001642409"/>
    </source>
</evidence>
<gene>
    <name evidence="1" type="ORF">HINF_LOCUS31053</name>
</gene>
<dbReference type="EMBL" id="CAXDID020000103">
    <property type="protein sequence ID" value="CAL6026875.1"/>
    <property type="molecule type" value="Genomic_DNA"/>
</dbReference>
<evidence type="ECO:0000313" key="1">
    <source>
        <dbReference type="EMBL" id="CAL6026875.1"/>
    </source>
</evidence>
<reference evidence="1 2" key="1">
    <citation type="submission" date="2024-07" db="EMBL/GenBank/DDBJ databases">
        <authorList>
            <person name="Akdeniz Z."/>
        </authorList>
    </citation>
    <scope>NUCLEOTIDE SEQUENCE [LARGE SCALE GENOMIC DNA]</scope>
</reference>